<gene>
    <name evidence="2" type="ORF">Poly41_29610</name>
</gene>
<dbReference type="AlphaFoldDB" id="A0A5C6DQI2"/>
<reference evidence="2 3" key="1">
    <citation type="submission" date="2019-02" db="EMBL/GenBank/DDBJ databases">
        <title>Deep-cultivation of Planctomycetes and their phenomic and genomic characterization uncovers novel biology.</title>
        <authorList>
            <person name="Wiegand S."/>
            <person name="Jogler M."/>
            <person name="Boedeker C."/>
            <person name="Pinto D."/>
            <person name="Vollmers J."/>
            <person name="Rivas-Marin E."/>
            <person name="Kohn T."/>
            <person name="Peeters S.H."/>
            <person name="Heuer A."/>
            <person name="Rast P."/>
            <person name="Oberbeckmann S."/>
            <person name="Bunk B."/>
            <person name="Jeske O."/>
            <person name="Meyerdierks A."/>
            <person name="Storesund J.E."/>
            <person name="Kallscheuer N."/>
            <person name="Luecker S."/>
            <person name="Lage O.M."/>
            <person name="Pohl T."/>
            <person name="Merkel B.J."/>
            <person name="Hornburger P."/>
            <person name="Mueller R.-W."/>
            <person name="Bruemmer F."/>
            <person name="Labrenz M."/>
            <person name="Spormann A.M."/>
            <person name="Op Den Camp H."/>
            <person name="Overmann J."/>
            <person name="Amann R."/>
            <person name="Jetten M.S.M."/>
            <person name="Mascher T."/>
            <person name="Medema M.H."/>
            <person name="Devos D.P."/>
            <person name="Kaster A.-K."/>
            <person name="Ovreas L."/>
            <person name="Rohde M."/>
            <person name="Galperin M.Y."/>
            <person name="Jogler C."/>
        </authorList>
    </citation>
    <scope>NUCLEOTIDE SEQUENCE [LARGE SCALE GENOMIC DNA]</scope>
    <source>
        <strain evidence="2 3">Poly41</strain>
    </source>
</reference>
<evidence type="ECO:0000313" key="2">
    <source>
        <dbReference type="EMBL" id="TWU38485.1"/>
    </source>
</evidence>
<evidence type="ECO:0000313" key="3">
    <source>
        <dbReference type="Proteomes" id="UP000319143"/>
    </source>
</evidence>
<feature type="signal peptide" evidence="1">
    <location>
        <begin position="1"/>
        <end position="28"/>
    </location>
</feature>
<organism evidence="2 3">
    <name type="scientific">Novipirellula artificiosorum</name>
    <dbReference type="NCBI Taxonomy" id="2528016"/>
    <lineage>
        <taxon>Bacteria</taxon>
        <taxon>Pseudomonadati</taxon>
        <taxon>Planctomycetota</taxon>
        <taxon>Planctomycetia</taxon>
        <taxon>Pirellulales</taxon>
        <taxon>Pirellulaceae</taxon>
        <taxon>Novipirellula</taxon>
    </lineage>
</organism>
<comment type="caution">
    <text evidence="2">The sequence shown here is derived from an EMBL/GenBank/DDBJ whole genome shotgun (WGS) entry which is preliminary data.</text>
</comment>
<proteinExistence type="predicted"/>
<keyword evidence="1" id="KW-0732">Signal</keyword>
<sequence precursor="true">MIRQRTISNIMRVMLFLAISLLASNAEAQLFGARTLGQPLTRRPNSRNVAPAEIESAGVVEGDERFLRDNRSRNDFVGSNRGALQGFVGSEQAIGVGRVRTSVESLRDPPDLSTQINRPLPRLRRGTMYYPRLSIDGFDLSSKSFAATVVSKRDIKLQSLLTQTAGSNIQIEHQGDRTILRGSVASEQMAEKLRILASFEPHIHQIESQLTIANR</sequence>
<protein>
    <recommendedName>
        <fullName evidence="4">BON domain protein</fullName>
    </recommendedName>
</protein>
<evidence type="ECO:0008006" key="4">
    <source>
        <dbReference type="Google" id="ProtNLM"/>
    </source>
</evidence>
<accession>A0A5C6DQI2</accession>
<dbReference type="OrthoDB" id="292619at2"/>
<name>A0A5C6DQI2_9BACT</name>
<feature type="chain" id="PRO_5022711935" description="BON domain protein" evidence="1">
    <location>
        <begin position="29"/>
        <end position="215"/>
    </location>
</feature>
<evidence type="ECO:0000256" key="1">
    <source>
        <dbReference type="SAM" id="SignalP"/>
    </source>
</evidence>
<keyword evidence="3" id="KW-1185">Reference proteome</keyword>
<dbReference type="EMBL" id="SJPV01000004">
    <property type="protein sequence ID" value="TWU38485.1"/>
    <property type="molecule type" value="Genomic_DNA"/>
</dbReference>
<dbReference type="Proteomes" id="UP000319143">
    <property type="component" value="Unassembled WGS sequence"/>
</dbReference>
<dbReference type="RefSeq" id="WP_146526810.1">
    <property type="nucleotide sequence ID" value="NZ_SJPV01000004.1"/>
</dbReference>